<dbReference type="SMART" id="SM00847">
    <property type="entry name" value="HA2"/>
    <property type="match status" value="1"/>
</dbReference>
<dbReference type="EC" id="3.6.4.13" evidence="7"/>
<keyword evidence="8" id="KW-1185">Reference proteome</keyword>
<dbReference type="Gene3D" id="1.20.120.1080">
    <property type="match status" value="1"/>
</dbReference>
<dbReference type="PANTHER" id="PTHR18934">
    <property type="entry name" value="ATP-DEPENDENT RNA HELICASE"/>
    <property type="match status" value="1"/>
</dbReference>
<name>A0A7R6SV17_9GAMM</name>
<dbReference type="SMART" id="SM00490">
    <property type="entry name" value="HELICc"/>
    <property type="match status" value="1"/>
</dbReference>
<dbReference type="SUPFAM" id="SSF52540">
    <property type="entry name" value="P-loop containing nucleoside triphosphate hydrolases"/>
    <property type="match status" value="1"/>
</dbReference>
<evidence type="ECO:0000256" key="2">
    <source>
        <dbReference type="ARBA" id="ARBA00022801"/>
    </source>
</evidence>
<accession>A0A7R6SV17</accession>
<evidence type="ECO:0000313" key="7">
    <source>
        <dbReference type="EMBL" id="BBB29084.1"/>
    </source>
</evidence>
<evidence type="ECO:0000259" key="5">
    <source>
        <dbReference type="PROSITE" id="PS51192"/>
    </source>
</evidence>
<evidence type="ECO:0000259" key="6">
    <source>
        <dbReference type="PROSITE" id="PS51194"/>
    </source>
</evidence>
<dbReference type="NCBIfam" id="TIGR01967">
    <property type="entry name" value="DEAH_box_HrpA"/>
    <property type="match status" value="1"/>
</dbReference>
<dbReference type="KEGG" id="njp:NEJAP_1129"/>
<keyword evidence="3 7" id="KW-0347">Helicase</keyword>
<keyword evidence="4" id="KW-0067">ATP-binding</keyword>
<dbReference type="FunFam" id="3.40.50.300:FF:000575">
    <property type="entry name" value="ATP-dependent helicase hrpA"/>
    <property type="match status" value="1"/>
</dbReference>
<sequence length="1313" mass="150236">MNNNTQQISSLCKQLDTCRTVDRERLRHSINKMAERITNALPIDRTLASIESQIETSQKQVSQKQLLIGDINYPALPIADRKDEIKEAISQHQVVVIAGETGSGKTTQLPKICLELGYGAQGLIGHTQPRRLAARTVATRIAEELGTEVGAKVGYQVRFTDLVSDNSLIKLMTDGILLAETQHDPLLSKYQVVIIDEAHERSLNIDFLLGYIKRILPRRPDLKLVITSATIDLERFSEHFDGAPIIEVSGRTYPVETIYRPLLSDEEGLQDKTLLQGTYEAVNEIIELDKAAKRAGARDILIFLSGEREIRESAEMLRKAQLRDTEVMPLYARLSVSEQNRIFQGTRSAGRRIVLATNVAETSVTVPNIRYVIDTGVARISRYSYRSKVQRLPIEAISQASANQRAGRCGRVAAGVCVRLYSEEDFKQRPAFTDAEIRRTNLAAVILQMLNLKLGNIADFPFIDPPDSRFISDGFKLLEELGAVTTHRQMTSLGKKLSKLPVDPRIGRMIIEAEKQGALKETIVIASALSSQDARERPLDKQQAADEKHKQFADEESDFVTMLNLWDQYEEQRQELSQNQLRKYCQQNFLSFMRMREWRDVHRQLHLAAKQLGLKENKVPAEYRELHISLLSGLLSHIGFKQENKEFLGARNRRFHVFPASALFKKPPKWVMAAEMVETTKLYARMLARIEPEWAESLAKHLVKRSYLEPSWHKKRAQVVATEQVSLFGLLIIPKRTVHYGVIDSAVSHQIFIRSALVEGDFYTKGKFFNHNRGLLEQIETLEAKSRRKDLLVDEDTLYDFYARKFIDLQGEHIVNGAGFEKWRKEAEFKQAEVLYLTEKDLLQRCASHVSQSDYPDEFEWKGIKLNLSYHFEPGAVDDGVSISVPLALLRQLPVKRLEWLVPGMLREKCTALLKGLPKQRRKNFVPVPDYAGAISEAMLFSEGDLFEAMAHQLLRMSGVRLESSELSQIQLDDHYRINIKLLDDQGRLVAENRDWGFLCEHFGSSSDAAIKEGPEDSWGRKGITEWDFGELAEKVQLRQAGGIMIDAWPMLVDRKDSVELMLAMNKAEAVQASIQGFTRLAMLSMNPQIRTSRSKIPHLNESLLFASKIFTKKDLEENVIRQSVRRVMKLDETLPASREEFAEKIKKAKVELSASVQELARLVFSIHKQYHAIVKQLSSSVSFESVTILNDIKNQLENLVFKNYISYISWSELNQYPRYMDAIILRLEKFPREIQRQRLLSEQLQQLWRAFVELKEHKTKLGGSNALWVEQLNSYRWYLEEYRVSLFAQQLGTSVSVSEKRVRQRWKDVQAD</sequence>
<dbReference type="PROSITE" id="PS51194">
    <property type="entry name" value="HELICASE_CTER"/>
    <property type="match status" value="1"/>
</dbReference>
<dbReference type="InterPro" id="IPR024590">
    <property type="entry name" value="HrpA_C"/>
</dbReference>
<dbReference type="Pfam" id="PF07717">
    <property type="entry name" value="OB_NTP_bind"/>
    <property type="match status" value="1"/>
</dbReference>
<keyword evidence="2 7" id="KW-0378">Hydrolase</keyword>
<dbReference type="InterPro" id="IPR010222">
    <property type="entry name" value="RNA_helicase_HrpA"/>
</dbReference>
<dbReference type="InterPro" id="IPR007502">
    <property type="entry name" value="Helicase-assoc_dom"/>
</dbReference>
<dbReference type="NCBIfam" id="NF008348">
    <property type="entry name" value="PRK11131.1"/>
    <property type="match status" value="1"/>
</dbReference>
<dbReference type="InterPro" id="IPR011545">
    <property type="entry name" value="DEAD/DEAH_box_helicase_dom"/>
</dbReference>
<dbReference type="SMART" id="SM00382">
    <property type="entry name" value="AAA"/>
    <property type="match status" value="1"/>
</dbReference>
<protein>
    <submittedName>
        <fullName evidence="7">ATP-dependent helicase HrpA</fullName>
        <ecNumber evidence="7">3.6.4.13</ecNumber>
    </submittedName>
</protein>
<gene>
    <name evidence="7" type="primary">hrpA</name>
    <name evidence="7" type="ORF">NEJAP_1129</name>
</gene>
<feature type="domain" description="Helicase C-terminal" evidence="6">
    <location>
        <begin position="287"/>
        <end position="453"/>
    </location>
</feature>
<dbReference type="InterPro" id="IPR014001">
    <property type="entry name" value="Helicase_ATP-bd"/>
</dbReference>
<evidence type="ECO:0000313" key="8">
    <source>
        <dbReference type="Proteomes" id="UP000595332"/>
    </source>
</evidence>
<dbReference type="GO" id="GO:0005524">
    <property type="term" value="F:ATP binding"/>
    <property type="evidence" value="ECO:0007669"/>
    <property type="project" value="UniProtKB-KW"/>
</dbReference>
<dbReference type="InterPro" id="IPR003593">
    <property type="entry name" value="AAA+_ATPase"/>
</dbReference>
<evidence type="ECO:0000256" key="4">
    <source>
        <dbReference type="ARBA" id="ARBA00022840"/>
    </source>
</evidence>
<dbReference type="InterPro" id="IPR027417">
    <property type="entry name" value="P-loop_NTPase"/>
</dbReference>
<reference evidence="7 8" key="1">
    <citation type="journal article" date="2008" name="Int. J. Syst. Evol. Microbiol.">
        <title>Neptunomonas japonica sp. nov., an Osedax japonicus symbiont-like bacterium isolated from sediment adjacent to sperm whale carcasses off Kagoshima, Japan.</title>
        <authorList>
            <person name="Miyazaki M."/>
            <person name="Nogi Y."/>
            <person name="Fujiwara Y."/>
            <person name="Kawato M."/>
            <person name="Kubokawa K."/>
            <person name="Horikoshi K."/>
        </authorList>
    </citation>
    <scope>NUCLEOTIDE SEQUENCE [LARGE SCALE GENOMIC DNA]</scope>
    <source>
        <strain evidence="7 8">JAMM 1380</strain>
    </source>
</reference>
<dbReference type="EMBL" id="AP014546">
    <property type="protein sequence ID" value="BBB29084.1"/>
    <property type="molecule type" value="Genomic_DNA"/>
</dbReference>
<dbReference type="GO" id="GO:0003724">
    <property type="term" value="F:RNA helicase activity"/>
    <property type="evidence" value="ECO:0007669"/>
    <property type="project" value="UniProtKB-EC"/>
</dbReference>
<dbReference type="SMART" id="SM00487">
    <property type="entry name" value="DEXDc"/>
    <property type="match status" value="1"/>
</dbReference>
<dbReference type="RefSeq" id="WP_236591076.1">
    <property type="nucleotide sequence ID" value="NZ_AP014546.1"/>
</dbReference>
<dbReference type="Pfam" id="PF00271">
    <property type="entry name" value="Helicase_C"/>
    <property type="match status" value="1"/>
</dbReference>
<dbReference type="FunFam" id="1.20.120.1080:FF:000005">
    <property type="entry name" value="ATP-dependent helicase HrpA"/>
    <property type="match status" value="1"/>
</dbReference>
<dbReference type="InterPro" id="IPR001650">
    <property type="entry name" value="Helicase_C-like"/>
</dbReference>
<dbReference type="Pfam" id="PF11898">
    <property type="entry name" value="DUF3418"/>
    <property type="match status" value="1"/>
</dbReference>
<dbReference type="CDD" id="cd18791">
    <property type="entry name" value="SF2_C_RHA"/>
    <property type="match status" value="1"/>
</dbReference>
<dbReference type="CDD" id="cd17989">
    <property type="entry name" value="DEXHc_HrpA"/>
    <property type="match status" value="1"/>
</dbReference>
<organism evidence="7 8">
    <name type="scientific">Neptunomonas japonica JAMM 1380</name>
    <dbReference type="NCBI Taxonomy" id="1441457"/>
    <lineage>
        <taxon>Bacteria</taxon>
        <taxon>Pseudomonadati</taxon>
        <taxon>Pseudomonadota</taxon>
        <taxon>Gammaproteobacteria</taxon>
        <taxon>Oceanospirillales</taxon>
        <taxon>Oceanospirillaceae</taxon>
        <taxon>Neptunomonas</taxon>
    </lineage>
</organism>
<dbReference type="InterPro" id="IPR011709">
    <property type="entry name" value="DEAD-box_helicase_OB_fold"/>
</dbReference>
<dbReference type="PROSITE" id="PS51192">
    <property type="entry name" value="HELICASE_ATP_BIND_1"/>
    <property type="match status" value="1"/>
</dbReference>
<dbReference type="Pfam" id="PF21010">
    <property type="entry name" value="HA2_C"/>
    <property type="match status" value="1"/>
</dbReference>
<dbReference type="Gene3D" id="3.40.50.300">
    <property type="entry name" value="P-loop containing nucleotide triphosphate hydrolases"/>
    <property type="match status" value="2"/>
</dbReference>
<evidence type="ECO:0000256" key="1">
    <source>
        <dbReference type="ARBA" id="ARBA00022741"/>
    </source>
</evidence>
<dbReference type="Proteomes" id="UP000595332">
    <property type="component" value="Chromosome"/>
</dbReference>
<dbReference type="Pfam" id="PF00270">
    <property type="entry name" value="DEAD"/>
    <property type="match status" value="1"/>
</dbReference>
<dbReference type="GO" id="GO:0003723">
    <property type="term" value="F:RNA binding"/>
    <property type="evidence" value="ECO:0007669"/>
    <property type="project" value="TreeGrafter"/>
</dbReference>
<evidence type="ECO:0000256" key="3">
    <source>
        <dbReference type="ARBA" id="ARBA00022806"/>
    </source>
</evidence>
<proteinExistence type="predicted"/>
<dbReference type="GO" id="GO:0016787">
    <property type="term" value="F:hydrolase activity"/>
    <property type="evidence" value="ECO:0007669"/>
    <property type="project" value="UniProtKB-KW"/>
</dbReference>
<feature type="domain" description="Helicase ATP-binding" evidence="5">
    <location>
        <begin position="86"/>
        <end position="249"/>
    </location>
</feature>
<keyword evidence="1" id="KW-0547">Nucleotide-binding</keyword>
<dbReference type="PANTHER" id="PTHR18934:SF99">
    <property type="entry name" value="ATP-DEPENDENT RNA HELICASE DHX37-RELATED"/>
    <property type="match status" value="1"/>
</dbReference>